<dbReference type="EMBL" id="JAQQDH010000028">
    <property type="protein sequence ID" value="MFM0448591.1"/>
    <property type="molecule type" value="Genomic_DNA"/>
</dbReference>
<evidence type="ECO:0000313" key="2">
    <source>
        <dbReference type="Proteomes" id="UP001629288"/>
    </source>
</evidence>
<dbReference type="InterPro" id="IPR036397">
    <property type="entry name" value="RNaseH_sf"/>
</dbReference>
<comment type="caution">
    <text evidence="1">The sequence shown here is derived from an EMBL/GenBank/DDBJ whole genome shotgun (WGS) entry which is preliminary data.</text>
</comment>
<proteinExistence type="predicted"/>
<dbReference type="RefSeq" id="WP_408131852.1">
    <property type="nucleotide sequence ID" value="NZ_JAQQDH010000028.1"/>
</dbReference>
<keyword evidence="2" id="KW-1185">Reference proteome</keyword>
<accession>A0ABW9CAI6</accession>
<evidence type="ECO:0000313" key="1">
    <source>
        <dbReference type="EMBL" id="MFM0448591.1"/>
    </source>
</evidence>
<dbReference type="Gene3D" id="3.30.420.10">
    <property type="entry name" value="Ribonuclease H-like superfamily/Ribonuclease H"/>
    <property type="match status" value="1"/>
</dbReference>
<reference evidence="1 2" key="1">
    <citation type="journal article" date="2024" name="Chem. Sci.">
        <title>Discovery of megapolipeptins by genome mining of a Burkholderiales bacteria collection.</title>
        <authorList>
            <person name="Paulo B.S."/>
            <person name="Recchia M.J.J."/>
            <person name="Lee S."/>
            <person name="Fergusson C.H."/>
            <person name="Romanowski S.B."/>
            <person name="Hernandez A."/>
            <person name="Krull N."/>
            <person name="Liu D.Y."/>
            <person name="Cavanagh H."/>
            <person name="Bos A."/>
            <person name="Gray C.A."/>
            <person name="Murphy B.T."/>
            <person name="Linington R.G."/>
            <person name="Eustaquio A.S."/>
        </authorList>
    </citation>
    <scope>NUCLEOTIDE SEQUENCE [LARGE SCALE GENOMIC DNA]</scope>
    <source>
        <strain evidence="1 2">RL17-379-BIB-C</strain>
    </source>
</reference>
<sequence length="442" mass="50147">MNRRRPEFQAIDLATWPTVAYTEFDHEARRTFEARMQALGRYTRGESLKQVEQCTGVDRRQLYRWLECALSPHLDGRPFGFRALVSYLRVTEYVRLSPVRVHGERGSCGAAGALSQLFERYPILAAWLLLQVKHHRVLLEQTNTDGRLRTRLRGLQPLHDEFLRHCRAVGLTAVNYPFNTAGRAIRSLSQRLKEEMLRSFGAAARSAGASHLKGLPHRADGVGSPAATRPFHVVEFDGHRLDIRLEVVVRDPLGFEHEFEMERVWLLVIIDVCTRVVLAYHLVLAREVVRRSCSQKTSLQIAHKTQIVARLMVEEMSFSGIRNAQDIATCMNGYDQTAYPDGTPWSFTRFYVTQAFDAGYRPLDDAGLLWQAFEAAHHKASLPGKLEIPIESFVRAIEIVLKESELKDAPGYCPEAALWTYAVHHCGYVQSRHATGRTLATA</sequence>
<protein>
    <recommendedName>
        <fullName evidence="3">Integrase catalytic domain-containing protein</fullName>
    </recommendedName>
</protein>
<dbReference type="Proteomes" id="UP001629288">
    <property type="component" value="Unassembled WGS sequence"/>
</dbReference>
<evidence type="ECO:0008006" key="3">
    <source>
        <dbReference type="Google" id="ProtNLM"/>
    </source>
</evidence>
<organism evidence="1 2">
    <name type="scientific">Paraburkholderia strydomiana</name>
    <dbReference type="NCBI Taxonomy" id="1245417"/>
    <lineage>
        <taxon>Bacteria</taxon>
        <taxon>Pseudomonadati</taxon>
        <taxon>Pseudomonadota</taxon>
        <taxon>Betaproteobacteria</taxon>
        <taxon>Burkholderiales</taxon>
        <taxon>Burkholderiaceae</taxon>
        <taxon>Paraburkholderia</taxon>
    </lineage>
</organism>
<name>A0ABW9CAI6_9BURK</name>
<gene>
    <name evidence="1" type="ORF">PQR00_33970</name>
</gene>